<sequence length="342" mass="39223">MCLVYLLAEALLRSAIMFWLLISTLLTLSSCLSRQYYFVDISMTWTEAQTYCRQNYTDLATLENAEDTSRLIAAAVNSGYNGLAWIGLYEDLMNNWRWFLEDDTLYGPGEKDYKNWSNLEPNNAGGNEMCTHLIYPQGVWNDLPCNYGLYFVCYNKATNSHVLITSSMTVSDARQYCRQYYTDLSIIRNQSENQLITNLLAGYYSAWIGLYRSRLWSDQSKSAYENWITGQPDMGANKDCIAVSLNKSGQWSDENCGLNLPFFCYKDSSLTTQVTTAGPLSSEPTLNSTGSTTGPLSSETHLYSTGKYYCWTFLIRTHLELYRNYCCTLLVRTYLKLYRFNL</sequence>
<proteinExistence type="predicted"/>
<dbReference type="InterPro" id="IPR016186">
    <property type="entry name" value="C-type_lectin-like/link_sf"/>
</dbReference>
<protein>
    <submittedName>
        <fullName evidence="4">Macrophage mannose receptor 1-like isoform X1</fullName>
    </submittedName>
</protein>
<dbReference type="PROSITE" id="PS00615">
    <property type="entry name" value="C_TYPE_LECTIN_1"/>
    <property type="match status" value="1"/>
</dbReference>
<dbReference type="InterPro" id="IPR001304">
    <property type="entry name" value="C-type_lectin-like"/>
</dbReference>
<dbReference type="PANTHER" id="PTHR45784:SF3">
    <property type="entry name" value="C-TYPE LECTIN DOMAIN FAMILY 4 MEMBER K-LIKE-RELATED"/>
    <property type="match status" value="1"/>
</dbReference>
<reference evidence="4 5" key="1">
    <citation type="submission" date="2021-07" db="EMBL/GenBank/DDBJ databases">
        <authorList>
            <person name="Imarazene B."/>
            <person name="Zahm M."/>
            <person name="Klopp C."/>
            <person name="Cabau C."/>
            <person name="Beille S."/>
            <person name="Jouanno E."/>
            <person name="Castinel A."/>
            <person name="Lluch J."/>
            <person name="Gil L."/>
            <person name="Kuchtly C."/>
            <person name="Lopez Roques C."/>
            <person name="Donnadieu C."/>
            <person name="Parrinello H."/>
            <person name="Journot L."/>
            <person name="Du K."/>
            <person name="Schartl M."/>
            <person name="Retaux S."/>
            <person name="Guiguen Y."/>
        </authorList>
    </citation>
    <scope>NUCLEOTIDE SEQUENCE [LARGE SCALE GENOMIC DNA]</scope>
    <source>
        <strain evidence="4">Pach_M1</strain>
        <tissue evidence="4">Testis</tissue>
    </source>
</reference>
<dbReference type="InterPro" id="IPR018378">
    <property type="entry name" value="C-type_lectin_CS"/>
</dbReference>
<organism evidence="4 5">
    <name type="scientific">Astyanax mexicanus</name>
    <name type="common">Blind cave fish</name>
    <name type="synonym">Astyanax fasciatus mexicanus</name>
    <dbReference type="NCBI Taxonomy" id="7994"/>
    <lineage>
        <taxon>Eukaryota</taxon>
        <taxon>Metazoa</taxon>
        <taxon>Chordata</taxon>
        <taxon>Craniata</taxon>
        <taxon>Vertebrata</taxon>
        <taxon>Euteleostomi</taxon>
        <taxon>Actinopterygii</taxon>
        <taxon>Neopterygii</taxon>
        <taxon>Teleostei</taxon>
        <taxon>Ostariophysi</taxon>
        <taxon>Characiformes</taxon>
        <taxon>Characoidei</taxon>
        <taxon>Acestrorhamphidae</taxon>
        <taxon>Acestrorhamphinae</taxon>
        <taxon>Astyanax</taxon>
    </lineage>
</organism>
<evidence type="ECO:0000256" key="2">
    <source>
        <dbReference type="SAM" id="MobiDB-lite"/>
    </source>
</evidence>
<dbReference type="SMART" id="SM00034">
    <property type="entry name" value="CLECT"/>
    <property type="match status" value="2"/>
</dbReference>
<evidence type="ECO:0000256" key="1">
    <source>
        <dbReference type="ARBA" id="ARBA00023157"/>
    </source>
</evidence>
<dbReference type="InterPro" id="IPR016187">
    <property type="entry name" value="CTDL_fold"/>
</dbReference>
<gene>
    <name evidence="4" type="primary">MRC1</name>
    <name evidence="4" type="ORF">AMEX_G11239</name>
</gene>
<dbReference type="Proteomes" id="UP000752171">
    <property type="component" value="Unassembled WGS sequence"/>
</dbReference>
<dbReference type="PROSITE" id="PS50041">
    <property type="entry name" value="C_TYPE_LECTIN_2"/>
    <property type="match status" value="2"/>
</dbReference>
<feature type="domain" description="C-type lectin" evidence="3">
    <location>
        <begin position="153"/>
        <end position="265"/>
    </location>
</feature>
<dbReference type="Pfam" id="PF00059">
    <property type="entry name" value="Lectin_C"/>
    <property type="match status" value="2"/>
</dbReference>
<comment type="caution">
    <text evidence="4">The sequence shown here is derived from an EMBL/GenBank/DDBJ whole genome shotgun (WGS) entry which is preliminary data.</text>
</comment>
<feature type="domain" description="C-type lectin" evidence="3">
    <location>
        <begin position="36"/>
        <end position="154"/>
    </location>
</feature>
<feature type="region of interest" description="Disordered" evidence="2">
    <location>
        <begin position="276"/>
        <end position="297"/>
    </location>
</feature>
<keyword evidence="1" id="KW-1015">Disulfide bond</keyword>
<name>A0A8T2LSB1_ASTMX</name>
<evidence type="ECO:0000259" key="3">
    <source>
        <dbReference type="PROSITE" id="PS50041"/>
    </source>
</evidence>
<dbReference type="EMBL" id="JAICCE010000008">
    <property type="protein sequence ID" value="KAG9274330.1"/>
    <property type="molecule type" value="Genomic_DNA"/>
</dbReference>
<dbReference type="PANTHER" id="PTHR45784">
    <property type="entry name" value="C-TYPE LECTIN DOMAIN FAMILY 20 MEMBER A-RELATED"/>
    <property type="match status" value="1"/>
</dbReference>
<accession>A0A8T2LSB1</accession>
<keyword evidence="4" id="KW-0675">Receptor</keyword>
<evidence type="ECO:0000313" key="5">
    <source>
        <dbReference type="Proteomes" id="UP000752171"/>
    </source>
</evidence>
<dbReference type="Gene3D" id="3.10.100.10">
    <property type="entry name" value="Mannose-Binding Protein A, subunit A"/>
    <property type="match status" value="2"/>
</dbReference>
<evidence type="ECO:0000313" key="4">
    <source>
        <dbReference type="EMBL" id="KAG9274330.1"/>
    </source>
</evidence>
<dbReference type="AlphaFoldDB" id="A0A8T2LSB1"/>
<dbReference type="SUPFAM" id="SSF56436">
    <property type="entry name" value="C-type lectin-like"/>
    <property type="match status" value="2"/>
</dbReference>